<dbReference type="Proteomes" id="UP000464754">
    <property type="component" value="Chromosome"/>
</dbReference>
<dbReference type="InterPro" id="IPR000182">
    <property type="entry name" value="GNAT_dom"/>
</dbReference>
<dbReference type="PROSITE" id="PS51186">
    <property type="entry name" value="GNAT"/>
    <property type="match status" value="1"/>
</dbReference>
<sequence>MSILIREFCDLDYTSLMMLSNDEWNIGISSITASLKGKKNNVESCLVAEDDKQIIGFIYGFILPNKTLIPEFIYVIPNYRNKGVGRMLLEELEKRSACTVSMIFYNKTLREHYAKQGYVVGDSLETAIKRLVDKEETNGEI</sequence>
<gene>
    <name evidence="2" type="ORF">Aargi30884_08610</name>
</gene>
<evidence type="ECO:0000313" key="2">
    <source>
        <dbReference type="EMBL" id="BBK21958.1"/>
    </source>
</evidence>
<proteinExistence type="predicted"/>
<dbReference type="SUPFAM" id="SSF55729">
    <property type="entry name" value="Acyl-CoA N-acyltransferases (Nat)"/>
    <property type="match status" value="1"/>
</dbReference>
<evidence type="ECO:0000313" key="3">
    <source>
        <dbReference type="Proteomes" id="UP000464754"/>
    </source>
</evidence>
<keyword evidence="3" id="KW-1185">Reference proteome</keyword>
<protein>
    <recommendedName>
        <fullName evidence="1">N-acetyltransferase domain-containing protein</fullName>
    </recommendedName>
</protein>
<feature type="domain" description="N-acetyltransferase" evidence="1">
    <location>
        <begin position="3"/>
        <end position="139"/>
    </location>
</feature>
<reference evidence="3" key="1">
    <citation type="submission" date="2019-05" db="EMBL/GenBank/DDBJ databases">
        <title>Complete genome sequencing of Absiella argi strain JCM 30884.</title>
        <authorList>
            <person name="Sakamoto M."/>
            <person name="Murakami T."/>
            <person name="Mori H."/>
        </authorList>
    </citation>
    <scope>NUCLEOTIDE SEQUENCE [LARGE SCALE GENOMIC DNA]</scope>
    <source>
        <strain evidence="3">JCM 30884</strain>
    </source>
</reference>
<dbReference type="KEGG" id="aarg:Aargi30884_08610"/>
<dbReference type="Pfam" id="PF13508">
    <property type="entry name" value="Acetyltransf_7"/>
    <property type="match status" value="1"/>
</dbReference>
<dbReference type="Gene3D" id="3.40.630.30">
    <property type="match status" value="1"/>
</dbReference>
<accession>A0A6N4TGD1</accession>
<dbReference type="RefSeq" id="WP_118361783.1">
    <property type="nucleotide sequence ID" value="NZ_AP019695.1"/>
</dbReference>
<name>A0A6N4TGD1_9FIRM</name>
<dbReference type="GO" id="GO:0016747">
    <property type="term" value="F:acyltransferase activity, transferring groups other than amino-acyl groups"/>
    <property type="evidence" value="ECO:0007669"/>
    <property type="project" value="InterPro"/>
</dbReference>
<dbReference type="CDD" id="cd04301">
    <property type="entry name" value="NAT_SF"/>
    <property type="match status" value="1"/>
</dbReference>
<evidence type="ECO:0000259" key="1">
    <source>
        <dbReference type="PROSITE" id="PS51186"/>
    </source>
</evidence>
<organism evidence="2 3">
    <name type="scientific">Amedibacterium intestinale</name>
    <dbReference type="NCBI Taxonomy" id="2583452"/>
    <lineage>
        <taxon>Bacteria</taxon>
        <taxon>Bacillati</taxon>
        <taxon>Bacillota</taxon>
        <taxon>Erysipelotrichia</taxon>
        <taxon>Erysipelotrichales</taxon>
        <taxon>Erysipelotrichaceae</taxon>
        <taxon>Amedibacterium</taxon>
    </lineage>
</organism>
<dbReference type="EMBL" id="AP019695">
    <property type="protein sequence ID" value="BBK21958.1"/>
    <property type="molecule type" value="Genomic_DNA"/>
</dbReference>
<dbReference type="AlphaFoldDB" id="A0A6N4TGD1"/>
<dbReference type="InterPro" id="IPR016181">
    <property type="entry name" value="Acyl_CoA_acyltransferase"/>
</dbReference>